<evidence type="ECO:0000313" key="3">
    <source>
        <dbReference type="Proteomes" id="UP000194360"/>
    </source>
</evidence>
<accession>A0A1Y2MJL9</accession>
<dbReference type="Proteomes" id="UP000194360">
    <property type="component" value="Unassembled WGS sequence"/>
</dbReference>
<name>A0A1Y2MJL9_PSEAH</name>
<comment type="caution">
    <text evidence="2">The sequence shown here is derived from an EMBL/GenBank/DDBJ whole genome shotgun (WGS) entry which is preliminary data.</text>
</comment>
<organism evidence="2 3">
    <name type="scientific">Pseudonocardia autotrophica</name>
    <name type="common">Amycolata autotrophica</name>
    <name type="synonym">Nocardia autotrophica</name>
    <dbReference type="NCBI Taxonomy" id="2074"/>
    <lineage>
        <taxon>Bacteria</taxon>
        <taxon>Bacillati</taxon>
        <taxon>Actinomycetota</taxon>
        <taxon>Actinomycetes</taxon>
        <taxon>Pseudonocardiales</taxon>
        <taxon>Pseudonocardiaceae</taxon>
        <taxon>Pseudonocardia</taxon>
    </lineage>
</organism>
<gene>
    <name evidence="2" type="ORF">BG845_06648</name>
</gene>
<evidence type="ECO:0000256" key="1">
    <source>
        <dbReference type="SAM" id="MobiDB-lite"/>
    </source>
</evidence>
<protein>
    <submittedName>
        <fullName evidence="2">Uncharacterized protein</fullName>
    </submittedName>
</protein>
<evidence type="ECO:0000313" key="2">
    <source>
        <dbReference type="EMBL" id="OSY34638.1"/>
    </source>
</evidence>
<keyword evidence="3" id="KW-1185">Reference proteome</keyword>
<proteinExistence type="predicted"/>
<feature type="region of interest" description="Disordered" evidence="1">
    <location>
        <begin position="34"/>
        <end position="70"/>
    </location>
</feature>
<reference evidence="2 3" key="1">
    <citation type="submission" date="2016-09" db="EMBL/GenBank/DDBJ databases">
        <title>Pseudonocardia autotrophica DSM535, a candidate organism with high potential of specific P450 cytochromes.</title>
        <authorList>
            <person name="Grumaz C."/>
            <person name="Vainshtein Y."/>
            <person name="Kirstahler P."/>
            <person name="Sohn K."/>
        </authorList>
    </citation>
    <scope>NUCLEOTIDE SEQUENCE [LARGE SCALE GENOMIC DNA]</scope>
    <source>
        <strain evidence="2 3">DSM 535</strain>
    </source>
</reference>
<sequence>MPTVPTLGRVWAAYVADDAGHADVAVAVAALGLDGPSPLSEACPDPDRLAAPASPPGSPARGNPQPSRIP</sequence>
<dbReference type="EMBL" id="MIGB01000072">
    <property type="protein sequence ID" value="OSY34638.1"/>
    <property type="molecule type" value="Genomic_DNA"/>
</dbReference>
<dbReference type="AlphaFoldDB" id="A0A1Y2MJL9"/>